<name>Q2RXF9_RHORT</name>
<feature type="transmembrane region" description="Helical" evidence="6">
    <location>
        <begin position="385"/>
        <end position="405"/>
    </location>
</feature>
<dbReference type="EMBL" id="CP000230">
    <property type="protein sequence ID" value="ABC21186.1"/>
    <property type="molecule type" value="Genomic_DNA"/>
</dbReference>
<evidence type="ECO:0000256" key="1">
    <source>
        <dbReference type="ARBA" id="ARBA00004141"/>
    </source>
</evidence>
<dbReference type="AlphaFoldDB" id="Q2RXF9"/>
<evidence type="ECO:0000256" key="2">
    <source>
        <dbReference type="ARBA" id="ARBA00022448"/>
    </source>
</evidence>
<keyword evidence="5 6" id="KW-0472">Membrane</keyword>
<dbReference type="HOGENOM" id="CLU_000960_28_3_5"/>
<dbReference type="InterPro" id="IPR011701">
    <property type="entry name" value="MFS"/>
</dbReference>
<feature type="transmembrane region" description="Helical" evidence="6">
    <location>
        <begin position="243"/>
        <end position="266"/>
    </location>
</feature>
<feature type="transmembrane region" description="Helical" evidence="6">
    <location>
        <begin position="140"/>
        <end position="165"/>
    </location>
</feature>
<evidence type="ECO:0000256" key="5">
    <source>
        <dbReference type="ARBA" id="ARBA00023136"/>
    </source>
</evidence>
<gene>
    <name evidence="8" type="ordered locus">Rru_A0381</name>
</gene>
<dbReference type="PRINTS" id="PR01036">
    <property type="entry name" value="TCRTETB"/>
</dbReference>
<dbReference type="CDD" id="cd17321">
    <property type="entry name" value="MFS_MMR_MDR_like"/>
    <property type="match status" value="1"/>
</dbReference>
<dbReference type="STRING" id="269796.Rru_A0381"/>
<dbReference type="GO" id="GO:0022857">
    <property type="term" value="F:transmembrane transporter activity"/>
    <property type="evidence" value="ECO:0007669"/>
    <property type="project" value="InterPro"/>
</dbReference>
<dbReference type="KEGG" id="rru:Rru_A0381"/>
<sequence length="414" mass="41982">MKPPGSSVPVAANRGVTTTLALSMLLAALGTSIANIALPRLAEAFSAPFHHVQGVVIAYLGTLTVSVLIVGRLGDLHGLRRMHLVGLGLFAVASLLCALAPTLWLLIGARALQGLGAAFLMSLSMALMRETTSPERMGRAMGLLGTMSALGTALGPSLGGALLSASGWRGIFLVQCPLAVLALILAFVSLPSPAGKESGPPTRVRAMVKVAMLPALLINLLVAAVMMTTLVVGPFYLGRGLGLAETAVGLVMAVGPALAIVSGLPSGRLVDAWGARRVVGIGLAMLAAGAFLLSVLPNSLGVGGYVLAILVLTPGYQLFQAANNTATLADSPKEGRGVVSGLLGLSRNIGLILGASVMGALFAFAVGSEDVGRASALAIAKGMQLTFLVAAGLMVGGLWIAWLTARRHGEAQGR</sequence>
<accession>Q2RXF9</accession>
<keyword evidence="4 6" id="KW-1133">Transmembrane helix</keyword>
<evidence type="ECO:0000259" key="7">
    <source>
        <dbReference type="PROSITE" id="PS50850"/>
    </source>
</evidence>
<dbReference type="PATRIC" id="fig|269796.9.peg.439"/>
<dbReference type="InterPro" id="IPR020846">
    <property type="entry name" value="MFS_dom"/>
</dbReference>
<feature type="transmembrane region" description="Helical" evidence="6">
    <location>
        <begin position="54"/>
        <end position="73"/>
    </location>
</feature>
<dbReference type="PANTHER" id="PTHR42718">
    <property type="entry name" value="MAJOR FACILITATOR SUPERFAMILY MULTIDRUG TRANSPORTER MFSC"/>
    <property type="match status" value="1"/>
</dbReference>
<feature type="transmembrane region" description="Helical" evidence="6">
    <location>
        <begin position="302"/>
        <end position="319"/>
    </location>
</feature>
<dbReference type="EnsemblBacteria" id="ABC21186">
    <property type="protein sequence ID" value="ABC21186"/>
    <property type="gene ID" value="Rru_A0381"/>
</dbReference>
<keyword evidence="9" id="KW-1185">Reference proteome</keyword>
<feature type="domain" description="Major facilitator superfamily (MFS) profile" evidence="7">
    <location>
        <begin position="16"/>
        <end position="409"/>
    </location>
</feature>
<evidence type="ECO:0000256" key="3">
    <source>
        <dbReference type="ARBA" id="ARBA00022692"/>
    </source>
</evidence>
<dbReference type="PhylomeDB" id="Q2RXF9"/>
<protein>
    <submittedName>
        <fullName evidence="8">Major facilitator superfamily transporter MFS_1</fullName>
    </submittedName>
</protein>
<dbReference type="Pfam" id="PF07690">
    <property type="entry name" value="MFS_1"/>
    <property type="match status" value="1"/>
</dbReference>
<evidence type="ECO:0000313" key="9">
    <source>
        <dbReference type="Proteomes" id="UP000001929"/>
    </source>
</evidence>
<dbReference type="SUPFAM" id="SSF103473">
    <property type="entry name" value="MFS general substrate transporter"/>
    <property type="match status" value="1"/>
</dbReference>
<reference evidence="8 9" key="1">
    <citation type="journal article" date="2011" name="Stand. Genomic Sci.">
        <title>Complete genome sequence of Rhodospirillum rubrum type strain (S1).</title>
        <authorList>
            <person name="Munk A.C."/>
            <person name="Copeland A."/>
            <person name="Lucas S."/>
            <person name="Lapidus A."/>
            <person name="Del Rio T.G."/>
            <person name="Barry K."/>
            <person name="Detter J.C."/>
            <person name="Hammon N."/>
            <person name="Israni S."/>
            <person name="Pitluck S."/>
            <person name="Brettin T."/>
            <person name="Bruce D."/>
            <person name="Han C."/>
            <person name="Tapia R."/>
            <person name="Gilna P."/>
            <person name="Schmutz J."/>
            <person name="Larimer F."/>
            <person name="Land M."/>
            <person name="Kyrpides N.C."/>
            <person name="Mavromatis K."/>
            <person name="Richardson P."/>
            <person name="Rohde M."/>
            <person name="Goker M."/>
            <person name="Klenk H.P."/>
            <person name="Zhang Y."/>
            <person name="Roberts G.P."/>
            <person name="Reslewic S."/>
            <person name="Schwartz D.C."/>
        </authorList>
    </citation>
    <scope>NUCLEOTIDE SEQUENCE [LARGE SCALE GENOMIC DNA]</scope>
    <source>
        <strain evidence="9">ATCC 11170 / ATH 1.1.1 / DSM 467 / LMG 4362 / NCIMB 8255 / S1</strain>
    </source>
</reference>
<keyword evidence="2" id="KW-0813">Transport</keyword>
<feature type="transmembrane region" description="Helical" evidence="6">
    <location>
        <begin position="340"/>
        <end position="365"/>
    </location>
</feature>
<organism evidence="8 9">
    <name type="scientific">Rhodospirillum rubrum (strain ATCC 11170 / ATH 1.1.1 / DSM 467 / LMG 4362 / NCIMB 8255 / S1)</name>
    <dbReference type="NCBI Taxonomy" id="269796"/>
    <lineage>
        <taxon>Bacteria</taxon>
        <taxon>Pseudomonadati</taxon>
        <taxon>Pseudomonadota</taxon>
        <taxon>Alphaproteobacteria</taxon>
        <taxon>Rhodospirillales</taxon>
        <taxon>Rhodospirillaceae</taxon>
        <taxon>Rhodospirillum</taxon>
    </lineage>
</organism>
<proteinExistence type="predicted"/>
<dbReference type="Proteomes" id="UP000001929">
    <property type="component" value="Chromosome"/>
</dbReference>
<dbReference type="PANTHER" id="PTHR42718:SF9">
    <property type="entry name" value="MAJOR FACILITATOR SUPERFAMILY MULTIDRUG TRANSPORTER MFSC"/>
    <property type="match status" value="1"/>
</dbReference>
<feature type="transmembrane region" description="Helical" evidence="6">
    <location>
        <begin position="85"/>
        <end position="105"/>
    </location>
</feature>
<keyword evidence="3 6" id="KW-0812">Transmembrane</keyword>
<comment type="subcellular location">
    <subcellularLocation>
        <location evidence="1">Membrane</location>
        <topology evidence="1">Multi-pass membrane protein</topology>
    </subcellularLocation>
</comment>
<dbReference type="eggNOG" id="COG2814">
    <property type="taxonomic scope" value="Bacteria"/>
</dbReference>
<evidence type="ECO:0000256" key="4">
    <source>
        <dbReference type="ARBA" id="ARBA00022989"/>
    </source>
</evidence>
<feature type="transmembrane region" description="Helical" evidence="6">
    <location>
        <begin position="111"/>
        <end position="128"/>
    </location>
</feature>
<feature type="transmembrane region" description="Helical" evidence="6">
    <location>
        <begin position="211"/>
        <end position="237"/>
    </location>
</feature>
<feature type="transmembrane region" description="Helical" evidence="6">
    <location>
        <begin position="171"/>
        <end position="190"/>
    </location>
</feature>
<feature type="transmembrane region" description="Helical" evidence="6">
    <location>
        <begin position="278"/>
        <end position="296"/>
    </location>
</feature>
<evidence type="ECO:0000313" key="8">
    <source>
        <dbReference type="EMBL" id="ABC21186.1"/>
    </source>
</evidence>
<dbReference type="Gene3D" id="1.20.1720.10">
    <property type="entry name" value="Multidrug resistance protein D"/>
    <property type="match status" value="1"/>
</dbReference>
<evidence type="ECO:0000256" key="6">
    <source>
        <dbReference type="SAM" id="Phobius"/>
    </source>
</evidence>
<dbReference type="PROSITE" id="PS50850">
    <property type="entry name" value="MFS"/>
    <property type="match status" value="1"/>
</dbReference>
<dbReference type="InterPro" id="IPR036259">
    <property type="entry name" value="MFS_trans_sf"/>
</dbReference>
<dbReference type="GO" id="GO:0016020">
    <property type="term" value="C:membrane"/>
    <property type="evidence" value="ECO:0007669"/>
    <property type="project" value="UniProtKB-SubCell"/>
</dbReference>